<protein>
    <submittedName>
        <fullName evidence="1">Protein kinase-like domain protein</fullName>
    </submittedName>
</protein>
<sequence length="122" mass="13504">MQFIAGKTNIPVPKLHACFEDGGVAYPVMECVSGETMSELSADDRKVVEMELEGFLWTLRALTSDAWNGPSGIAVIDWEYVGFYPVEFGAQYFRRPGPLVAFEGEMDDTGDLLDIMSKDLAE</sequence>
<keyword evidence="1" id="KW-0808">Transferase</keyword>
<dbReference type="OrthoDB" id="2906425at2759"/>
<keyword evidence="2" id="KW-1185">Reference proteome</keyword>
<proteinExistence type="predicted"/>
<dbReference type="InterPro" id="IPR051678">
    <property type="entry name" value="AGP_Transferase"/>
</dbReference>
<evidence type="ECO:0000313" key="2">
    <source>
        <dbReference type="Proteomes" id="UP000078544"/>
    </source>
</evidence>
<comment type="caution">
    <text evidence="1">The sequence shown here is derived from an EMBL/GenBank/DDBJ whole genome shotgun (WGS) entry which is preliminary data.</text>
</comment>
<name>A0A162IE79_9HYPO</name>
<reference evidence="1 2" key="1">
    <citation type="journal article" date="2016" name="Genome Biol. Evol.">
        <title>Divergent and convergent evolution of fungal pathogenicity.</title>
        <authorList>
            <person name="Shang Y."/>
            <person name="Xiao G."/>
            <person name="Zheng P."/>
            <person name="Cen K."/>
            <person name="Zhan S."/>
            <person name="Wang C."/>
        </authorList>
    </citation>
    <scope>NUCLEOTIDE SEQUENCE [LARGE SCALE GENOMIC DNA]</scope>
    <source>
        <strain evidence="1 2">RCEF 2490</strain>
    </source>
</reference>
<keyword evidence="1" id="KW-0418">Kinase</keyword>
<organism evidence="1 2">
    <name type="scientific">Moelleriella libera RCEF 2490</name>
    <dbReference type="NCBI Taxonomy" id="1081109"/>
    <lineage>
        <taxon>Eukaryota</taxon>
        <taxon>Fungi</taxon>
        <taxon>Dikarya</taxon>
        <taxon>Ascomycota</taxon>
        <taxon>Pezizomycotina</taxon>
        <taxon>Sordariomycetes</taxon>
        <taxon>Hypocreomycetidae</taxon>
        <taxon>Hypocreales</taxon>
        <taxon>Clavicipitaceae</taxon>
        <taxon>Moelleriella</taxon>
    </lineage>
</organism>
<dbReference type="PANTHER" id="PTHR21310">
    <property type="entry name" value="AMINOGLYCOSIDE PHOSPHOTRANSFERASE-RELATED-RELATED"/>
    <property type="match status" value="1"/>
</dbReference>
<dbReference type="InterPro" id="IPR011009">
    <property type="entry name" value="Kinase-like_dom_sf"/>
</dbReference>
<gene>
    <name evidence="1" type="ORF">AAL_08295</name>
</gene>
<dbReference type="STRING" id="1081109.A0A162IE79"/>
<dbReference type="Proteomes" id="UP000078544">
    <property type="component" value="Unassembled WGS sequence"/>
</dbReference>
<dbReference type="PANTHER" id="PTHR21310:SF15">
    <property type="entry name" value="AMINOGLYCOSIDE PHOSPHOTRANSFERASE DOMAIN-CONTAINING PROTEIN"/>
    <property type="match status" value="1"/>
</dbReference>
<dbReference type="EMBL" id="AZGY01000034">
    <property type="protein sequence ID" value="KZZ87792.1"/>
    <property type="molecule type" value="Genomic_DNA"/>
</dbReference>
<dbReference type="SUPFAM" id="SSF56112">
    <property type="entry name" value="Protein kinase-like (PK-like)"/>
    <property type="match status" value="1"/>
</dbReference>
<evidence type="ECO:0000313" key="1">
    <source>
        <dbReference type="EMBL" id="KZZ87792.1"/>
    </source>
</evidence>
<accession>A0A162IE79</accession>
<dbReference type="AlphaFoldDB" id="A0A162IE79"/>
<dbReference type="GO" id="GO:0016301">
    <property type="term" value="F:kinase activity"/>
    <property type="evidence" value="ECO:0007669"/>
    <property type="project" value="UniProtKB-KW"/>
</dbReference>